<feature type="compositionally biased region" description="Basic and acidic residues" evidence="1">
    <location>
        <begin position="48"/>
        <end position="59"/>
    </location>
</feature>
<dbReference type="PANTHER" id="PTHR33673">
    <property type="entry name" value="SUPPRESSOR SRP40-LIKE PROTEIN"/>
    <property type="match status" value="1"/>
</dbReference>
<feature type="region of interest" description="Disordered" evidence="1">
    <location>
        <begin position="323"/>
        <end position="343"/>
    </location>
</feature>
<name>A0A8J5L4G9_ZINOF</name>
<sequence length="465" mass="50144">MQRRNGSTPTTKRQRSGDGAASPGLSLGRRVGHGWLDNDNPCNGGADQHQRQRGSDREMRLAGWSCVDGRRQWRWRSARQRDEVVREEGGGEIGSERHWVYMASEHEKTSAENGNASLLQEKVDTNATVVLHKPDVPKLGVVPKTPEQTSSCSTPSSSGTSSEDDFFLIDTSQPRKPIAVLDEIPRNNSQLPLPIENALSNTNLSVSGEQELKDLGMVQGMISGSTSPGISSTAVSFSYDASGTPGSVNFGFVEGNHSLIEMPYGPNVPDPKRIPSSVFARTKSTAMMEWSVASNESLFSIQVGKSGDLSSLYNSQLDGYPPLSPHISSTSPLKDAEAGPSLQQTVDADTANAEAMEDVLKATTEKHAEKDKPLTVHRTSNSDSASQLSDGGSVKSYRSFAFPILTADSRSGSVNGELVDLSREEGQMQPPVPQPPPEMTEAPRAEPVKARKSPLCCERITVELQ</sequence>
<feature type="compositionally biased region" description="Polar residues" evidence="1">
    <location>
        <begin position="377"/>
        <end position="390"/>
    </location>
</feature>
<reference evidence="2 3" key="1">
    <citation type="submission" date="2020-08" db="EMBL/GenBank/DDBJ databases">
        <title>Plant Genome Project.</title>
        <authorList>
            <person name="Zhang R.-G."/>
        </authorList>
    </citation>
    <scope>NUCLEOTIDE SEQUENCE [LARGE SCALE GENOMIC DNA]</scope>
    <source>
        <tissue evidence="2">Rhizome</tissue>
    </source>
</reference>
<feature type="region of interest" description="Disordered" evidence="1">
    <location>
        <begin position="364"/>
        <end position="393"/>
    </location>
</feature>
<evidence type="ECO:0000256" key="1">
    <source>
        <dbReference type="SAM" id="MobiDB-lite"/>
    </source>
</evidence>
<dbReference type="AlphaFoldDB" id="A0A8J5L4G9"/>
<feature type="compositionally biased region" description="Low complexity" evidence="1">
    <location>
        <begin position="149"/>
        <end position="161"/>
    </location>
</feature>
<feature type="region of interest" description="Disordered" evidence="1">
    <location>
        <begin position="422"/>
        <end position="452"/>
    </location>
</feature>
<feature type="compositionally biased region" description="Polar residues" evidence="1">
    <location>
        <begin position="1"/>
        <end position="11"/>
    </location>
</feature>
<organism evidence="2 3">
    <name type="scientific">Zingiber officinale</name>
    <name type="common">Ginger</name>
    <name type="synonym">Amomum zingiber</name>
    <dbReference type="NCBI Taxonomy" id="94328"/>
    <lineage>
        <taxon>Eukaryota</taxon>
        <taxon>Viridiplantae</taxon>
        <taxon>Streptophyta</taxon>
        <taxon>Embryophyta</taxon>
        <taxon>Tracheophyta</taxon>
        <taxon>Spermatophyta</taxon>
        <taxon>Magnoliopsida</taxon>
        <taxon>Liliopsida</taxon>
        <taxon>Zingiberales</taxon>
        <taxon>Zingiberaceae</taxon>
        <taxon>Zingiber</taxon>
    </lineage>
</organism>
<feature type="region of interest" description="Disordered" evidence="1">
    <location>
        <begin position="1"/>
        <end position="59"/>
    </location>
</feature>
<proteinExistence type="predicted"/>
<feature type="region of interest" description="Disordered" evidence="1">
    <location>
        <begin position="137"/>
        <end position="165"/>
    </location>
</feature>
<comment type="caution">
    <text evidence="2">The sequence shown here is derived from an EMBL/GenBank/DDBJ whole genome shotgun (WGS) entry which is preliminary data.</text>
</comment>
<dbReference type="PANTHER" id="PTHR33673:SF3">
    <property type="entry name" value="SUPPRESSOR SRP40-LIKE PROTEIN"/>
    <property type="match status" value="1"/>
</dbReference>
<dbReference type="Proteomes" id="UP000734854">
    <property type="component" value="Unassembled WGS sequence"/>
</dbReference>
<gene>
    <name evidence="2" type="ORF">ZIOFF_040393</name>
</gene>
<evidence type="ECO:0000313" key="2">
    <source>
        <dbReference type="EMBL" id="KAG6500545.1"/>
    </source>
</evidence>
<evidence type="ECO:0000313" key="3">
    <source>
        <dbReference type="Proteomes" id="UP000734854"/>
    </source>
</evidence>
<protein>
    <submittedName>
        <fullName evidence="2">Uncharacterized protein</fullName>
    </submittedName>
</protein>
<keyword evidence="3" id="KW-1185">Reference proteome</keyword>
<feature type="compositionally biased region" description="Basic and acidic residues" evidence="1">
    <location>
        <begin position="364"/>
        <end position="374"/>
    </location>
</feature>
<dbReference type="EMBL" id="JACMSC010000011">
    <property type="protein sequence ID" value="KAG6500545.1"/>
    <property type="molecule type" value="Genomic_DNA"/>
</dbReference>
<accession>A0A8J5L4G9</accession>